<keyword evidence="4 6" id="KW-1133">Transmembrane helix</keyword>
<keyword evidence="2" id="KW-1003">Cell membrane</keyword>
<feature type="transmembrane region" description="Helical" evidence="6">
    <location>
        <begin position="100"/>
        <end position="122"/>
    </location>
</feature>
<evidence type="ECO:0000256" key="2">
    <source>
        <dbReference type="ARBA" id="ARBA00022475"/>
    </source>
</evidence>
<gene>
    <name evidence="7" type="ORF">BZL29_5400</name>
</gene>
<comment type="subcellular location">
    <subcellularLocation>
        <location evidence="1">Cell membrane</location>
        <topology evidence="1">Multi-pass membrane protein</topology>
    </subcellularLocation>
</comment>
<accession>A0A1V3WWH6</accession>
<dbReference type="PANTHER" id="PTHR23513">
    <property type="entry name" value="INTEGRAL MEMBRANE EFFLUX PROTEIN-RELATED"/>
    <property type="match status" value="1"/>
</dbReference>
<dbReference type="EMBL" id="MVBN01000006">
    <property type="protein sequence ID" value="OOK71152.1"/>
    <property type="molecule type" value="Genomic_DNA"/>
</dbReference>
<name>A0A1V3WWH6_MYCKA</name>
<proteinExistence type="predicted"/>
<feature type="transmembrane region" description="Helical" evidence="6">
    <location>
        <begin position="168"/>
        <end position="186"/>
    </location>
</feature>
<feature type="transmembrane region" description="Helical" evidence="6">
    <location>
        <begin position="76"/>
        <end position="94"/>
    </location>
</feature>
<evidence type="ECO:0000256" key="3">
    <source>
        <dbReference type="ARBA" id="ARBA00022692"/>
    </source>
</evidence>
<evidence type="ECO:0000313" key="8">
    <source>
        <dbReference type="Proteomes" id="UP000188532"/>
    </source>
</evidence>
<dbReference type="GO" id="GO:0005886">
    <property type="term" value="C:plasma membrane"/>
    <property type="evidence" value="ECO:0007669"/>
    <property type="project" value="UniProtKB-SubCell"/>
</dbReference>
<feature type="transmembrane region" description="Helical" evidence="6">
    <location>
        <begin position="339"/>
        <end position="361"/>
    </location>
</feature>
<dbReference type="AlphaFoldDB" id="A0A1V3WWH6"/>
<dbReference type="RefSeq" id="WP_023368871.1">
    <property type="nucleotide sequence ID" value="NZ_BLYZ01000003.1"/>
</dbReference>
<evidence type="ECO:0000256" key="5">
    <source>
        <dbReference type="ARBA" id="ARBA00023136"/>
    </source>
</evidence>
<dbReference type="STRING" id="1768.B1T50_13875"/>
<feature type="transmembrane region" description="Helical" evidence="6">
    <location>
        <begin position="305"/>
        <end position="327"/>
    </location>
</feature>
<dbReference type="Pfam" id="PF07690">
    <property type="entry name" value="MFS_1"/>
    <property type="match status" value="1"/>
</dbReference>
<sequence length="440" mass="46064">MIGAGSRAIGLARPLLARGLIAAATAAFATMWRYAGFAFTNSAFLTGLLDTAYTLAFAIASYWLTIRRAPLSGRTVIVASGLISAAVIMVMALLTPLHAYLWLLLPTVVVGVVLGVIYPAWYSQLRRGRDSNELYRQLGPYEAVRVVAILIGTAGIGLVAHVLGLEPATLMIAAVFAVGGSVALTFPRSDPDDIPAPQQTETPPRPADREIDHRVRLLFGLLAALQLMLAPIVAVTPVLAVEGIDGGVAHVGLLFDLYSAGGVLQFVTTRAAAHGIGVRVLVSAPLALMLGSATAASVLDDMVSAAFLMVSFGFGVASIGTLINAEIQSSVHESERDQHVATFALILSVAFAVGSGLWGLAADFLPVPTIAIITTVSTAVIAALLLVSWRRVSGRWSKSGDPGRCTREAGGIVSAATYRLKRTVFGWHGGRKLTTATFVG</sequence>
<comment type="caution">
    <text evidence="7">The sequence shown here is derived from an EMBL/GenBank/DDBJ whole genome shotgun (WGS) entry which is preliminary data.</text>
</comment>
<evidence type="ECO:0000313" key="7">
    <source>
        <dbReference type="EMBL" id="OOK71152.1"/>
    </source>
</evidence>
<feature type="transmembrane region" description="Helical" evidence="6">
    <location>
        <begin position="280"/>
        <end position="299"/>
    </location>
</feature>
<protein>
    <submittedName>
        <fullName evidence="7">Major Facilitator Superfamily protein</fullName>
    </submittedName>
</protein>
<dbReference type="Proteomes" id="UP000188532">
    <property type="component" value="Unassembled WGS sequence"/>
</dbReference>
<feature type="transmembrane region" description="Helical" evidence="6">
    <location>
        <begin position="247"/>
        <end position="268"/>
    </location>
</feature>
<dbReference type="PANTHER" id="PTHR23513:SF6">
    <property type="entry name" value="MAJOR FACILITATOR SUPERFAMILY ASSOCIATED DOMAIN-CONTAINING PROTEIN"/>
    <property type="match status" value="1"/>
</dbReference>
<dbReference type="GeneID" id="29700413"/>
<organism evidence="7 8">
    <name type="scientific">Mycobacterium kansasii</name>
    <dbReference type="NCBI Taxonomy" id="1768"/>
    <lineage>
        <taxon>Bacteria</taxon>
        <taxon>Bacillati</taxon>
        <taxon>Actinomycetota</taxon>
        <taxon>Actinomycetes</taxon>
        <taxon>Mycobacteriales</taxon>
        <taxon>Mycobacteriaceae</taxon>
        <taxon>Mycobacterium</taxon>
    </lineage>
</organism>
<evidence type="ECO:0000256" key="1">
    <source>
        <dbReference type="ARBA" id="ARBA00004651"/>
    </source>
</evidence>
<dbReference type="GO" id="GO:0022857">
    <property type="term" value="F:transmembrane transporter activity"/>
    <property type="evidence" value="ECO:0007669"/>
    <property type="project" value="InterPro"/>
</dbReference>
<keyword evidence="3 6" id="KW-0812">Transmembrane</keyword>
<evidence type="ECO:0000256" key="4">
    <source>
        <dbReference type="ARBA" id="ARBA00022989"/>
    </source>
</evidence>
<reference evidence="7 8" key="1">
    <citation type="submission" date="2017-02" db="EMBL/GenBank/DDBJ databases">
        <title>Complete genome sequences of Mycobacterium kansasii strains isolated from rhesus macaques.</title>
        <authorList>
            <person name="Panda A."/>
            <person name="Nagaraj S."/>
            <person name="Zhao X."/>
            <person name="Tettelin H."/>
            <person name="Detolla L.J."/>
        </authorList>
    </citation>
    <scope>NUCLEOTIDE SEQUENCE [LARGE SCALE GENOMIC DNA]</scope>
    <source>
        <strain evidence="7 8">11-3469</strain>
    </source>
</reference>
<dbReference type="Gene3D" id="1.20.1250.20">
    <property type="entry name" value="MFS general substrate transporter like domains"/>
    <property type="match status" value="1"/>
</dbReference>
<dbReference type="InterPro" id="IPR036259">
    <property type="entry name" value="MFS_trans_sf"/>
</dbReference>
<keyword evidence="5 6" id="KW-0472">Membrane</keyword>
<feature type="transmembrane region" description="Helical" evidence="6">
    <location>
        <begin position="217"/>
        <end position="241"/>
    </location>
</feature>
<dbReference type="InterPro" id="IPR011701">
    <property type="entry name" value="MFS"/>
</dbReference>
<feature type="transmembrane region" description="Helical" evidence="6">
    <location>
        <begin position="367"/>
        <end position="389"/>
    </location>
</feature>
<feature type="transmembrane region" description="Helical" evidence="6">
    <location>
        <begin position="41"/>
        <end position="64"/>
    </location>
</feature>
<feature type="transmembrane region" description="Helical" evidence="6">
    <location>
        <begin position="15"/>
        <end position="35"/>
    </location>
</feature>
<feature type="transmembrane region" description="Helical" evidence="6">
    <location>
        <begin position="143"/>
        <end position="162"/>
    </location>
</feature>
<evidence type="ECO:0000256" key="6">
    <source>
        <dbReference type="SAM" id="Phobius"/>
    </source>
</evidence>
<dbReference type="SUPFAM" id="SSF103473">
    <property type="entry name" value="MFS general substrate transporter"/>
    <property type="match status" value="1"/>
</dbReference>